<evidence type="ECO:0000313" key="3">
    <source>
        <dbReference type="Proteomes" id="UP000306236"/>
    </source>
</evidence>
<evidence type="ECO:0008006" key="4">
    <source>
        <dbReference type="Google" id="ProtNLM"/>
    </source>
</evidence>
<dbReference type="AlphaFoldDB" id="A0A4S5BJG8"/>
<evidence type="ECO:0000256" key="1">
    <source>
        <dbReference type="SAM" id="SignalP"/>
    </source>
</evidence>
<proteinExistence type="predicted"/>
<protein>
    <recommendedName>
        <fullName evidence="4">PEGA domain-containing protein</fullName>
    </recommendedName>
</protein>
<comment type="caution">
    <text evidence="2">The sequence shown here is derived from an EMBL/GenBank/DDBJ whole genome shotgun (WGS) entry which is preliminary data.</text>
</comment>
<keyword evidence="1" id="KW-0732">Signal</keyword>
<organism evidence="2 3">
    <name type="scientific">Lampropedia aestuarii</name>
    <dbReference type="NCBI Taxonomy" id="2562762"/>
    <lineage>
        <taxon>Bacteria</taxon>
        <taxon>Pseudomonadati</taxon>
        <taxon>Pseudomonadota</taxon>
        <taxon>Betaproteobacteria</taxon>
        <taxon>Burkholderiales</taxon>
        <taxon>Comamonadaceae</taxon>
        <taxon>Lampropedia</taxon>
    </lineage>
</organism>
<name>A0A4S5BJG8_9BURK</name>
<gene>
    <name evidence="2" type="ORF">E8K88_16135</name>
</gene>
<sequence length="199" mass="20411">MAALIAQHRVCIAALAALALAGCNTLFDAPAGAAGGDALSPQTISDLQAIAQGQALEAMGSVPNSDSLNAMAQGAAQGAVQTGVDLGAKVAASLSSAKVQRLSPAQAREPAIYFEKISSPMPQLVVLSAGTAAVRWNDKPLLMPEGNSSHVILVPAGKHTLTIEYADAQPFKAEVAVARYERLTLRVDAPASKSSEKKQ</sequence>
<feature type="signal peptide" evidence="1">
    <location>
        <begin position="1"/>
        <end position="21"/>
    </location>
</feature>
<dbReference type="Proteomes" id="UP000306236">
    <property type="component" value="Unassembled WGS sequence"/>
</dbReference>
<keyword evidence="3" id="KW-1185">Reference proteome</keyword>
<dbReference type="EMBL" id="SSWX01000028">
    <property type="protein sequence ID" value="THJ31063.1"/>
    <property type="molecule type" value="Genomic_DNA"/>
</dbReference>
<evidence type="ECO:0000313" key="2">
    <source>
        <dbReference type="EMBL" id="THJ31063.1"/>
    </source>
</evidence>
<dbReference type="RefSeq" id="WP_136407708.1">
    <property type="nucleotide sequence ID" value="NZ_SSWX01000028.1"/>
</dbReference>
<feature type="chain" id="PRO_5020280628" description="PEGA domain-containing protein" evidence="1">
    <location>
        <begin position="22"/>
        <end position="199"/>
    </location>
</feature>
<accession>A0A4S5BJG8</accession>
<reference evidence="2 3" key="1">
    <citation type="submission" date="2019-04" db="EMBL/GenBank/DDBJ databases">
        <title>Lampropedia sp YIM MLB12 draf genome.</title>
        <authorList>
            <person name="Wang Y.-X."/>
        </authorList>
    </citation>
    <scope>NUCLEOTIDE SEQUENCE [LARGE SCALE GENOMIC DNA]</scope>
    <source>
        <strain evidence="2 3">YIM MLB12</strain>
    </source>
</reference>